<sequence length="370" mass="41666">MALIGACTSSSEQDRDLAHLLLDVAEEVLFSHPIFSDDSSSTREWQTDETGVSVLQATYFMCILQKWEGNDAAKRRIQRSRFTMFVAATRSLGLSRGTHGDVKFGTGFGVDSWRRYIRREEMIRTFSFVFLLDSAFVIFHNSVPRMVLQEMAIDIPCPEEWFQASSPEEFICLTNSYPTETKSSTLLSESVRHLCTESPDIDIVAYLGNSASKLGLFTIATGNLHTGYVKVYTIDKPLAIHGLIFHQKMSYTPLPFARTLLSKALNRWTAAWQLNLERLGPPDPYLPLWKEDGFIGHADGFAALAQIHLERANTSQKKWNELIQQLPVSARNTVDGMATFDQTDMDQVANLIMAAEMLHLDEGDRVPYAP</sequence>
<proteinExistence type="predicted"/>
<keyword evidence="4" id="KW-0863">Zinc-finger</keyword>
<reference evidence="10" key="2">
    <citation type="submission" date="2020-02" db="EMBL/GenBank/DDBJ databases">
        <authorList>
            <person name="Gilchrist C.L.M."/>
            <person name="Chooi Y.-H."/>
        </authorList>
    </citation>
    <scope>NUCLEOTIDE SEQUENCE</scope>
    <source>
        <strain evidence="10">MST-FP2251</strain>
    </source>
</reference>
<evidence type="ECO:0000256" key="1">
    <source>
        <dbReference type="ARBA" id="ARBA00004123"/>
    </source>
</evidence>
<evidence type="ECO:0000256" key="5">
    <source>
        <dbReference type="ARBA" id="ARBA00022833"/>
    </source>
</evidence>
<dbReference type="GO" id="GO:0000785">
    <property type="term" value="C:chromatin"/>
    <property type="evidence" value="ECO:0007669"/>
    <property type="project" value="TreeGrafter"/>
</dbReference>
<name>A0AAD4CZV2_ASPNN</name>
<evidence type="ECO:0000313" key="10">
    <source>
        <dbReference type="EMBL" id="KAF9894858.1"/>
    </source>
</evidence>
<evidence type="ECO:0000256" key="6">
    <source>
        <dbReference type="ARBA" id="ARBA00023015"/>
    </source>
</evidence>
<keyword evidence="11" id="KW-1185">Reference proteome</keyword>
<gene>
    <name evidence="10" type="ORF">FE257_004479</name>
</gene>
<evidence type="ECO:0000256" key="3">
    <source>
        <dbReference type="ARBA" id="ARBA00022737"/>
    </source>
</evidence>
<keyword evidence="6" id="KW-0805">Transcription regulation</keyword>
<dbReference type="GO" id="GO:0000978">
    <property type="term" value="F:RNA polymerase II cis-regulatory region sequence-specific DNA binding"/>
    <property type="evidence" value="ECO:0007669"/>
    <property type="project" value="InterPro"/>
</dbReference>
<dbReference type="GO" id="GO:0005634">
    <property type="term" value="C:nucleus"/>
    <property type="evidence" value="ECO:0007669"/>
    <property type="project" value="UniProtKB-SubCell"/>
</dbReference>
<evidence type="ECO:0000256" key="8">
    <source>
        <dbReference type="ARBA" id="ARBA00023242"/>
    </source>
</evidence>
<keyword evidence="7" id="KW-0804">Transcription</keyword>
<keyword evidence="8" id="KW-0539">Nucleus</keyword>
<dbReference type="AlphaFoldDB" id="A0AAD4CZV2"/>
<dbReference type="GO" id="GO:0006351">
    <property type="term" value="P:DNA-templated transcription"/>
    <property type="evidence" value="ECO:0007669"/>
    <property type="project" value="InterPro"/>
</dbReference>
<comment type="caution">
    <text evidence="10">The sequence shown here is derived from an EMBL/GenBank/DDBJ whole genome shotgun (WGS) entry which is preliminary data.</text>
</comment>
<evidence type="ECO:0000256" key="4">
    <source>
        <dbReference type="ARBA" id="ARBA00022771"/>
    </source>
</evidence>
<dbReference type="GO" id="GO:0000981">
    <property type="term" value="F:DNA-binding transcription factor activity, RNA polymerase II-specific"/>
    <property type="evidence" value="ECO:0007669"/>
    <property type="project" value="InterPro"/>
</dbReference>
<dbReference type="InterPro" id="IPR007219">
    <property type="entry name" value="XnlR_reg_dom"/>
</dbReference>
<dbReference type="Pfam" id="PF04082">
    <property type="entry name" value="Fungal_trans"/>
    <property type="match status" value="1"/>
</dbReference>
<protein>
    <recommendedName>
        <fullName evidence="9">Xylanolytic transcriptional activator regulatory domain-containing protein</fullName>
    </recommendedName>
</protein>
<keyword evidence="2" id="KW-0479">Metal-binding</keyword>
<evidence type="ECO:0000313" key="11">
    <source>
        <dbReference type="Proteomes" id="UP001194746"/>
    </source>
</evidence>
<accession>A0AAD4CZV2</accession>
<feature type="domain" description="Xylanolytic transcriptional activator regulatory" evidence="9">
    <location>
        <begin position="2"/>
        <end position="173"/>
    </location>
</feature>
<keyword evidence="3" id="KW-0677">Repeat</keyword>
<dbReference type="InterPro" id="IPR051059">
    <property type="entry name" value="VerF-like"/>
</dbReference>
<comment type="subcellular location">
    <subcellularLocation>
        <location evidence="1">Nucleus</location>
    </subcellularLocation>
</comment>
<evidence type="ECO:0000256" key="7">
    <source>
        <dbReference type="ARBA" id="ARBA00023163"/>
    </source>
</evidence>
<reference evidence="10" key="1">
    <citation type="journal article" date="2019" name="Beilstein J. Org. Chem.">
        <title>Nanangenines: drimane sesquiterpenoids as the dominant metabolite cohort of a novel Australian fungus, Aspergillus nanangensis.</title>
        <authorList>
            <person name="Lacey H.J."/>
            <person name="Gilchrist C.L.M."/>
            <person name="Crombie A."/>
            <person name="Kalaitzis J.A."/>
            <person name="Vuong D."/>
            <person name="Rutledge P.J."/>
            <person name="Turner P."/>
            <person name="Pitt J.I."/>
            <person name="Lacey E."/>
            <person name="Chooi Y.H."/>
            <person name="Piggott A.M."/>
        </authorList>
    </citation>
    <scope>NUCLEOTIDE SEQUENCE</scope>
    <source>
        <strain evidence="10">MST-FP2251</strain>
    </source>
</reference>
<dbReference type="Proteomes" id="UP001194746">
    <property type="component" value="Unassembled WGS sequence"/>
</dbReference>
<organism evidence="10 11">
    <name type="scientific">Aspergillus nanangensis</name>
    <dbReference type="NCBI Taxonomy" id="2582783"/>
    <lineage>
        <taxon>Eukaryota</taxon>
        <taxon>Fungi</taxon>
        <taxon>Dikarya</taxon>
        <taxon>Ascomycota</taxon>
        <taxon>Pezizomycotina</taxon>
        <taxon>Eurotiomycetes</taxon>
        <taxon>Eurotiomycetidae</taxon>
        <taxon>Eurotiales</taxon>
        <taxon>Aspergillaceae</taxon>
        <taxon>Aspergillus</taxon>
        <taxon>Aspergillus subgen. Circumdati</taxon>
    </lineage>
</organism>
<dbReference type="GO" id="GO:0008270">
    <property type="term" value="F:zinc ion binding"/>
    <property type="evidence" value="ECO:0007669"/>
    <property type="project" value="UniProtKB-KW"/>
</dbReference>
<dbReference type="PANTHER" id="PTHR40626">
    <property type="entry name" value="MIP31509P"/>
    <property type="match status" value="1"/>
</dbReference>
<keyword evidence="5" id="KW-0862">Zinc</keyword>
<dbReference type="PANTHER" id="PTHR40626:SF3">
    <property type="entry name" value="TRANSCRIPTION FACTOR WITH C2H2 AND ZN(2)-CYS(6) DNA BINDING DOMAIN (EUROFUNG)-RELATED"/>
    <property type="match status" value="1"/>
</dbReference>
<dbReference type="EMBL" id="VCAU01000002">
    <property type="protein sequence ID" value="KAF9894858.1"/>
    <property type="molecule type" value="Genomic_DNA"/>
</dbReference>
<evidence type="ECO:0000256" key="2">
    <source>
        <dbReference type="ARBA" id="ARBA00022723"/>
    </source>
</evidence>
<evidence type="ECO:0000259" key="9">
    <source>
        <dbReference type="Pfam" id="PF04082"/>
    </source>
</evidence>